<dbReference type="PANTHER" id="PTHR43166">
    <property type="entry name" value="AMINO ACID IMPORT ATP-BINDING PROTEIN"/>
    <property type="match status" value="1"/>
</dbReference>
<dbReference type="OrthoDB" id="1679618at2"/>
<evidence type="ECO:0000313" key="8">
    <source>
        <dbReference type="EMBL" id="EOT82922.1"/>
    </source>
</evidence>
<dbReference type="InterPro" id="IPR030679">
    <property type="entry name" value="ABC_ATPase_HisP-typ"/>
</dbReference>
<dbReference type="GO" id="GO:0015424">
    <property type="term" value="F:ABC-type amino acid transporter activity"/>
    <property type="evidence" value="ECO:0007669"/>
    <property type="project" value="InterPro"/>
</dbReference>
<evidence type="ECO:0000256" key="1">
    <source>
        <dbReference type="ARBA" id="ARBA00004202"/>
    </source>
</evidence>
<keyword evidence="2" id="KW-0813">Transport</keyword>
<dbReference type="PATRIC" id="fig|1140003.3.peg.1973"/>
<dbReference type="PIRSF" id="PIRSF039085">
    <property type="entry name" value="ABC_ATPase_HisP"/>
    <property type="match status" value="1"/>
</dbReference>
<proteinExistence type="predicted"/>
<protein>
    <recommendedName>
        <fullName evidence="7">ABC transporter domain-containing protein</fullName>
    </recommendedName>
</protein>
<dbReference type="GO" id="GO:0005886">
    <property type="term" value="C:plasma membrane"/>
    <property type="evidence" value="ECO:0007669"/>
    <property type="project" value="UniProtKB-SubCell"/>
</dbReference>
<evidence type="ECO:0000256" key="5">
    <source>
        <dbReference type="ARBA" id="ARBA00022840"/>
    </source>
</evidence>
<comment type="subcellular location">
    <subcellularLocation>
        <location evidence="1">Cell membrane</location>
        <topology evidence="1">Peripheral membrane protein</topology>
    </subcellularLocation>
</comment>
<dbReference type="GO" id="GO:0005524">
    <property type="term" value="F:ATP binding"/>
    <property type="evidence" value="ECO:0007669"/>
    <property type="project" value="UniProtKB-KW"/>
</dbReference>
<evidence type="ECO:0000313" key="9">
    <source>
        <dbReference type="Proteomes" id="UP000015961"/>
    </source>
</evidence>
<dbReference type="eggNOG" id="COG1126">
    <property type="taxonomic scope" value="Bacteria"/>
</dbReference>
<dbReference type="PANTHER" id="PTHR43166:SF35">
    <property type="entry name" value="L-CYSTINE IMPORT ATP-BINDING PROTEIN TCYN"/>
    <property type="match status" value="1"/>
</dbReference>
<evidence type="ECO:0000256" key="6">
    <source>
        <dbReference type="ARBA" id="ARBA00023136"/>
    </source>
</evidence>
<keyword evidence="4" id="KW-0547">Nucleotide-binding</keyword>
<dbReference type="GO" id="GO:0016887">
    <property type="term" value="F:ATP hydrolysis activity"/>
    <property type="evidence" value="ECO:0007669"/>
    <property type="project" value="InterPro"/>
</dbReference>
<feature type="domain" description="ABC transporter" evidence="7">
    <location>
        <begin position="2"/>
        <end position="239"/>
    </location>
</feature>
<accession>S0NN82</accession>
<comment type="caution">
    <text evidence="8">The sequence shown here is derived from an EMBL/GenBank/DDBJ whole genome shotgun (WGS) entry which is preliminary data.</text>
</comment>
<keyword evidence="3" id="KW-1003">Cell membrane</keyword>
<dbReference type="Proteomes" id="UP000015961">
    <property type="component" value="Unassembled WGS sequence"/>
</dbReference>
<organism evidence="8 9">
    <name type="scientific">Enterococcus sulfureus ATCC 49903</name>
    <dbReference type="NCBI Taxonomy" id="1140003"/>
    <lineage>
        <taxon>Bacteria</taxon>
        <taxon>Bacillati</taxon>
        <taxon>Bacillota</taxon>
        <taxon>Bacilli</taxon>
        <taxon>Lactobacillales</taxon>
        <taxon>Enterococcaceae</taxon>
        <taxon>Enterococcus</taxon>
    </lineage>
</organism>
<dbReference type="PROSITE" id="PS50893">
    <property type="entry name" value="ABC_TRANSPORTER_2"/>
    <property type="match status" value="1"/>
</dbReference>
<reference evidence="8 9" key="1">
    <citation type="submission" date="2013-03" db="EMBL/GenBank/DDBJ databases">
        <title>The Genome Sequence of Enterococcus sulfureus ATCC_49903 (PacBio/Illumina hybrid assembly).</title>
        <authorList>
            <consortium name="The Broad Institute Genomics Platform"/>
            <consortium name="The Broad Institute Genome Sequencing Center for Infectious Disease"/>
            <person name="Earl A."/>
            <person name="Russ C."/>
            <person name="Gilmore M."/>
            <person name="Surin D."/>
            <person name="Walker B."/>
            <person name="Young S."/>
            <person name="Zeng Q."/>
            <person name="Gargeya S."/>
            <person name="Fitzgerald M."/>
            <person name="Haas B."/>
            <person name="Abouelleil A."/>
            <person name="Allen A.W."/>
            <person name="Alvarado L."/>
            <person name="Arachchi H.M."/>
            <person name="Berlin A.M."/>
            <person name="Chapman S.B."/>
            <person name="Gainer-Dewar J."/>
            <person name="Goldberg J."/>
            <person name="Griggs A."/>
            <person name="Gujja S."/>
            <person name="Hansen M."/>
            <person name="Howarth C."/>
            <person name="Imamovic A."/>
            <person name="Ireland A."/>
            <person name="Larimer J."/>
            <person name="McCowan C."/>
            <person name="Murphy C."/>
            <person name="Pearson M."/>
            <person name="Poon T.W."/>
            <person name="Priest M."/>
            <person name="Roberts A."/>
            <person name="Saif S."/>
            <person name="Shea T."/>
            <person name="Sisk P."/>
            <person name="Sykes S."/>
            <person name="Wortman J."/>
            <person name="Nusbaum C."/>
            <person name="Birren B."/>
        </authorList>
    </citation>
    <scope>NUCLEOTIDE SEQUENCE [LARGE SCALE GENOMIC DNA]</scope>
    <source>
        <strain evidence="8 9">ATCC 49903</strain>
    </source>
</reference>
<dbReference type="SUPFAM" id="SSF52540">
    <property type="entry name" value="P-loop containing nucleoside triphosphate hydrolases"/>
    <property type="match status" value="1"/>
</dbReference>
<dbReference type="AlphaFoldDB" id="S0NN82"/>
<dbReference type="STRING" id="1140003.OMY_02046"/>
<evidence type="ECO:0000256" key="4">
    <source>
        <dbReference type="ARBA" id="ARBA00022741"/>
    </source>
</evidence>
<keyword evidence="6" id="KW-0472">Membrane</keyword>
<dbReference type="InterPro" id="IPR017871">
    <property type="entry name" value="ABC_transporter-like_CS"/>
</dbReference>
<dbReference type="InterPro" id="IPR003593">
    <property type="entry name" value="AAA+_ATPase"/>
</dbReference>
<dbReference type="CDD" id="cd03262">
    <property type="entry name" value="ABC_HisP_GlnQ"/>
    <property type="match status" value="1"/>
</dbReference>
<keyword evidence="9" id="KW-1185">Reference proteome</keyword>
<dbReference type="InterPro" id="IPR003439">
    <property type="entry name" value="ABC_transporter-like_ATP-bd"/>
</dbReference>
<dbReference type="SMART" id="SM00382">
    <property type="entry name" value="AAA"/>
    <property type="match status" value="1"/>
</dbReference>
<evidence type="ECO:0000259" key="7">
    <source>
        <dbReference type="PROSITE" id="PS50893"/>
    </source>
</evidence>
<dbReference type="InterPro" id="IPR050086">
    <property type="entry name" value="MetN_ABC_transporter-like"/>
</dbReference>
<gene>
    <name evidence="8" type="ORF">I573_02035</name>
</gene>
<dbReference type="RefSeq" id="WP_016186478.1">
    <property type="nucleotide sequence ID" value="NZ_ASWO01000007.1"/>
</dbReference>
<name>S0NN82_9ENTE</name>
<keyword evidence="5" id="KW-0067">ATP-binding</keyword>
<dbReference type="EMBL" id="ASWO01000007">
    <property type="protein sequence ID" value="EOT82922.1"/>
    <property type="molecule type" value="Genomic_DNA"/>
</dbReference>
<dbReference type="Gene3D" id="3.40.50.300">
    <property type="entry name" value="P-loop containing nucleotide triphosphate hydrolases"/>
    <property type="match status" value="1"/>
</dbReference>
<dbReference type="InterPro" id="IPR027417">
    <property type="entry name" value="P-loop_NTPase"/>
</dbReference>
<dbReference type="Pfam" id="PF00005">
    <property type="entry name" value="ABC_tran"/>
    <property type="match status" value="1"/>
</dbReference>
<sequence>MLTITQLQKRFGKQVILDKVDITIQKGEVVVILGPSGSGKTTFLRCLNFLEQADAGTLALNDQVIDAKKATKQEILAWRRQTAMVFQQYALFAHKTALENVIEGLIMVQKMPKAEAILLGTALLTQVGLADKLTHYPAQLSGGQQQRVGIARALALKPEIILFDEPTSALDPELVGETLAVIKSLAHQESTLIIVTHEMQFAYEVADRVIFMEHGQIVEQGTPKEVFESPKEARTKQFLARTRPNLFEEVFV</sequence>
<dbReference type="PROSITE" id="PS00211">
    <property type="entry name" value="ABC_TRANSPORTER_1"/>
    <property type="match status" value="1"/>
</dbReference>
<evidence type="ECO:0000256" key="3">
    <source>
        <dbReference type="ARBA" id="ARBA00022475"/>
    </source>
</evidence>
<evidence type="ECO:0000256" key="2">
    <source>
        <dbReference type="ARBA" id="ARBA00022448"/>
    </source>
</evidence>